<evidence type="ECO:0000313" key="1">
    <source>
        <dbReference type="EMBL" id="KAF6728999.1"/>
    </source>
</evidence>
<proteinExistence type="predicted"/>
<organism evidence="1 2">
    <name type="scientific">Oryzias melastigma</name>
    <name type="common">Marine medaka</name>
    <dbReference type="NCBI Taxonomy" id="30732"/>
    <lineage>
        <taxon>Eukaryota</taxon>
        <taxon>Metazoa</taxon>
        <taxon>Chordata</taxon>
        <taxon>Craniata</taxon>
        <taxon>Vertebrata</taxon>
        <taxon>Euteleostomi</taxon>
        <taxon>Actinopterygii</taxon>
        <taxon>Neopterygii</taxon>
        <taxon>Teleostei</taxon>
        <taxon>Neoteleostei</taxon>
        <taxon>Acanthomorphata</taxon>
        <taxon>Ovalentaria</taxon>
        <taxon>Atherinomorphae</taxon>
        <taxon>Beloniformes</taxon>
        <taxon>Adrianichthyidae</taxon>
        <taxon>Oryziinae</taxon>
        <taxon>Oryzias</taxon>
    </lineage>
</organism>
<reference evidence="1" key="1">
    <citation type="journal article" name="BMC Genomics">
        <title>Long-read sequencing and de novo genome assembly of marine medaka (Oryzias melastigma).</title>
        <authorList>
            <person name="Liang P."/>
            <person name="Saqib H.S.A."/>
            <person name="Ni X."/>
            <person name="Shen Y."/>
        </authorList>
    </citation>
    <scope>NUCLEOTIDE SEQUENCE</scope>
    <source>
        <strain evidence="1">Bigg-433</strain>
    </source>
</reference>
<accession>A0A834FCD8</accession>
<dbReference type="EMBL" id="WKFB01000268">
    <property type="protein sequence ID" value="KAF6728999.1"/>
    <property type="molecule type" value="Genomic_DNA"/>
</dbReference>
<dbReference type="AlphaFoldDB" id="A0A834FCD8"/>
<comment type="caution">
    <text evidence="1">The sequence shown here is derived from an EMBL/GenBank/DDBJ whole genome shotgun (WGS) entry which is preliminary data.</text>
</comment>
<protein>
    <submittedName>
        <fullName evidence="1">Dynein heavy chain 1, axonemal</fullName>
    </submittedName>
</protein>
<gene>
    <name evidence="1" type="ORF">FQA47_011591</name>
</gene>
<evidence type="ECO:0000313" key="2">
    <source>
        <dbReference type="Proteomes" id="UP000646548"/>
    </source>
</evidence>
<dbReference type="Proteomes" id="UP000646548">
    <property type="component" value="Unassembled WGS sequence"/>
</dbReference>
<name>A0A834FCD8_ORYME</name>
<sequence length="409" mass="46880">MVAPERMKTVTAVRVDPDMTVRVSVRRCINLDFHLPPNPQTIRGVLRDPKANPPCGTFTNRQASTQVWFLQVTFRLQREYSRWNLNDLLTAKGIDCEVFIPRHLRNGDEHRSEAGYQTRPFLLLEFFDNEDYECRTPEEWLALGDVEGSPDRRPVPATALLPKHHQTPDENRPFVEYSWCLVGVLDFNEKKRQYLVQEVQDKDGNPILNPQQWKRVNASQGGPKHWIPRIRLCFHGEDPRVFVERVSFAQRFREDVENRILCDLSVDHMPLWGGNPRLSPETIEKIKKCANSAPGLRLDIIKKHEKDLEQEVELEHARCMNKITFDFVVKSNPELFSSITLPQEDPKAAPEQGARVTTSSGFSSLSAIITDIRLHSPSSPFLCISAAGELLLCGVSCHERRIAADMRQK</sequence>